<feature type="transmembrane region" description="Helical" evidence="1">
    <location>
        <begin position="182"/>
        <end position="200"/>
    </location>
</feature>
<feature type="transmembrane region" description="Helical" evidence="1">
    <location>
        <begin position="278"/>
        <end position="301"/>
    </location>
</feature>
<dbReference type="STRING" id="926566.Terro_3485"/>
<gene>
    <name evidence="2" type="ordered locus">Terro_3485</name>
</gene>
<reference evidence="2 3" key="1">
    <citation type="submission" date="2012-06" db="EMBL/GenBank/DDBJ databases">
        <title>Complete genome of Terriglobus roseus DSM 18391.</title>
        <authorList>
            <consortium name="US DOE Joint Genome Institute (JGI-PGF)"/>
            <person name="Lucas S."/>
            <person name="Copeland A."/>
            <person name="Lapidus A."/>
            <person name="Glavina del Rio T."/>
            <person name="Dalin E."/>
            <person name="Tice H."/>
            <person name="Bruce D."/>
            <person name="Goodwin L."/>
            <person name="Pitluck S."/>
            <person name="Peters L."/>
            <person name="Mikhailova N."/>
            <person name="Munk A.C.C."/>
            <person name="Kyrpides N."/>
            <person name="Mavromatis K."/>
            <person name="Ivanova N."/>
            <person name="Brettin T."/>
            <person name="Detter J.C."/>
            <person name="Han C."/>
            <person name="Larimer F."/>
            <person name="Land M."/>
            <person name="Hauser L."/>
            <person name="Markowitz V."/>
            <person name="Cheng J.-F."/>
            <person name="Hugenholtz P."/>
            <person name="Woyke T."/>
            <person name="Wu D."/>
            <person name="Brambilla E."/>
            <person name="Klenk H.-P."/>
            <person name="Eisen J.A."/>
        </authorList>
    </citation>
    <scope>NUCLEOTIDE SEQUENCE [LARGE SCALE GENOMIC DNA]</scope>
    <source>
        <strain evidence="3">DSM 18391 / NRRL B-41598 / KBS 63</strain>
    </source>
</reference>
<dbReference type="KEGG" id="trs:Terro_3485"/>
<dbReference type="Proteomes" id="UP000006056">
    <property type="component" value="Chromosome"/>
</dbReference>
<feature type="transmembrane region" description="Helical" evidence="1">
    <location>
        <begin position="255"/>
        <end position="271"/>
    </location>
</feature>
<organism evidence="2 3">
    <name type="scientific">Terriglobus roseus (strain DSM 18391 / NRRL B-41598 / KBS 63)</name>
    <dbReference type="NCBI Taxonomy" id="926566"/>
    <lineage>
        <taxon>Bacteria</taxon>
        <taxon>Pseudomonadati</taxon>
        <taxon>Acidobacteriota</taxon>
        <taxon>Terriglobia</taxon>
        <taxon>Terriglobales</taxon>
        <taxon>Acidobacteriaceae</taxon>
        <taxon>Terriglobus</taxon>
    </lineage>
</organism>
<feature type="transmembrane region" description="Helical" evidence="1">
    <location>
        <begin position="50"/>
        <end position="67"/>
    </location>
</feature>
<keyword evidence="3" id="KW-1185">Reference proteome</keyword>
<feature type="transmembrane region" description="Helical" evidence="1">
    <location>
        <begin position="156"/>
        <end position="175"/>
    </location>
</feature>
<proteinExistence type="predicted"/>
<dbReference type="eggNOG" id="ENOG50342G0">
    <property type="taxonomic scope" value="Bacteria"/>
</dbReference>
<keyword evidence="1" id="KW-1133">Transmembrane helix</keyword>
<feature type="transmembrane region" description="Helical" evidence="1">
    <location>
        <begin position="393"/>
        <end position="416"/>
    </location>
</feature>
<evidence type="ECO:0008006" key="4">
    <source>
        <dbReference type="Google" id="ProtNLM"/>
    </source>
</evidence>
<dbReference type="AlphaFoldDB" id="I3ZKD1"/>
<dbReference type="OrthoDB" id="121404at2"/>
<evidence type="ECO:0000313" key="2">
    <source>
        <dbReference type="EMBL" id="AFL89699.1"/>
    </source>
</evidence>
<dbReference type="HOGENOM" id="CLU_466854_0_0_0"/>
<evidence type="ECO:0000256" key="1">
    <source>
        <dbReference type="SAM" id="Phobius"/>
    </source>
</evidence>
<dbReference type="RefSeq" id="WP_014786960.1">
    <property type="nucleotide sequence ID" value="NC_018014.1"/>
</dbReference>
<accession>I3ZKD1</accession>
<evidence type="ECO:0000313" key="3">
    <source>
        <dbReference type="Proteomes" id="UP000006056"/>
    </source>
</evidence>
<name>I3ZKD1_TERRK</name>
<feature type="transmembrane region" description="Helical" evidence="1">
    <location>
        <begin position="12"/>
        <end position="30"/>
    </location>
</feature>
<keyword evidence="1" id="KW-0472">Membrane</keyword>
<keyword evidence="1" id="KW-0812">Transmembrane</keyword>
<protein>
    <recommendedName>
        <fullName evidence="4">4-amino-4-deoxy-L-arabinose transferase</fullName>
    </recommendedName>
</protein>
<dbReference type="EMBL" id="CP003379">
    <property type="protein sequence ID" value="AFL89699.1"/>
    <property type="molecule type" value="Genomic_DNA"/>
</dbReference>
<feature type="transmembrane region" description="Helical" evidence="1">
    <location>
        <begin position="321"/>
        <end position="341"/>
    </location>
</feature>
<sequence>MQQAQSRWQGKLIAALGALTLLVATFFLPFAFPPGPSVSLSYTAGFNNRVALLGFVCSTFALAFVFARKFPRESVADKPLSRWLPVTFTVLYTGLTAVWQHTRPIGAEVAYCLERQLQLDRGRRLYTDFQYFYGPALIYPGHFFHTVFHLSSGGAYFLYWVLCWCCGTAMIGYVVRRIDVPTRFRIAIYLLVVLVSFLSIRDEGMQYTPLRLWCSAFCAVWVYDLRRERVRPTTLLAAMTASLLGCMAISPEHGLAVLIGLSAYSCLLFALQRRAWPASFLVSQLLIFAIVAAVAGHFHLFDGIKAFSTGGYNFPLLLSPAVLVVLSVYVCAIFSLCANLLRRNLDNATVPLALCGIPLLASAFGRCDIGHLAGDAPLWIAGLFLISSQRQLAVLWVPLALLTVYGPIGVPMLLGFTQAHLHKQMKVVVSDGAVSRDHPIDMNRTYYLPFELPIAKRLKIPEEALDSGFYAGTQGITDLASMTRKIEEIKAMRHIPFLLPVASAELPQEPYFDQHMLTLKAFELSFYVPRVKRPYLSPQPILDSIEDSHRPGDQVIDGMRVWEPVEP</sequence>